<protein>
    <submittedName>
        <fullName evidence="3">Pilus assembly protein PilZ</fullName>
    </submittedName>
</protein>
<dbReference type="Gene3D" id="2.40.10.220">
    <property type="entry name" value="predicted glycosyltransferase like domains"/>
    <property type="match status" value="1"/>
</dbReference>
<evidence type="ECO:0000259" key="2">
    <source>
        <dbReference type="Pfam" id="PF12945"/>
    </source>
</evidence>
<feature type="domain" description="Type III secretion system flagellar brake protein YcgR PilZN" evidence="2">
    <location>
        <begin position="10"/>
        <end position="91"/>
    </location>
</feature>
<dbReference type="Proteomes" id="UP000430508">
    <property type="component" value="Chromosome"/>
</dbReference>
<accession>A0A857DLG8</accession>
<dbReference type="InterPro" id="IPR009926">
    <property type="entry name" value="T3SS_YcgR_PilZN"/>
</dbReference>
<feature type="domain" description="PilZ" evidence="1">
    <location>
        <begin position="98"/>
        <end position="203"/>
    </location>
</feature>
<evidence type="ECO:0000313" key="3">
    <source>
        <dbReference type="EMBL" id="QHA01225.1"/>
    </source>
</evidence>
<name>A0A857DLG8_9FIRM</name>
<dbReference type="Pfam" id="PF12945">
    <property type="entry name" value="PilZNR"/>
    <property type="match status" value="1"/>
</dbReference>
<gene>
    <name evidence="3" type="ORF">GQ588_11545</name>
</gene>
<evidence type="ECO:0000259" key="1">
    <source>
        <dbReference type="Pfam" id="PF07238"/>
    </source>
</evidence>
<dbReference type="Pfam" id="PF07238">
    <property type="entry name" value="PilZ"/>
    <property type="match status" value="1"/>
</dbReference>
<dbReference type="EMBL" id="CP046996">
    <property type="protein sequence ID" value="QHA01225.1"/>
    <property type="molecule type" value="Genomic_DNA"/>
</dbReference>
<reference evidence="3 4" key="1">
    <citation type="submission" date="2019-12" db="EMBL/GenBank/DDBJ databases">
        <title>Sequence classification of anaerobic respiratory reductive dehalogenases: First we see many, then we see few.</title>
        <authorList>
            <person name="Molenda O."/>
            <person name="Puentes Jacome L.A."/>
            <person name="Cao X."/>
            <person name="Nesbo C.L."/>
            <person name="Tang S."/>
            <person name="Morson N."/>
            <person name="Patron J."/>
            <person name="Lomheim L."/>
            <person name="Wishart D.S."/>
            <person name="Edwards E.A."/>
        </authorList>
    </citation>
    <scope>NUCLEOTIDE SEQUENCE [LARGE SCALE GENOMIC DNA]</scope>
    <source>
        <strain evidence="3 4">12DCA</strain>
    </source>
</reference>
<organism evidence="3 4">
    <name type="scientific">Dehalobacter restrictus</name>
    <dbReference type="NCBI Taxonomy" id="55583"/>
    <lineage>
        <taxon>Bacteria</taxon>
        <taxon>Bacillati</taxon>
        <taxon>Bacillota</taxon>
        <taxon>Clostridia</taxon>
        <taxon>Eubacteriales</taxon>
        <taxon>Desulfitobacteriaceae</taxon>
        <taxon>Dehalobacter</taxon>
    </lineage>
</organism>
<dbReference type="GO" id="GO:0035438">
    <property type="term" value="F:cyclic-di-GMP binding"/>
    <property type="evidence" value="ECO:0007669"/>
    <property type="project" value="InterPro"/>
</dbReference>
<dbReference type="InterPro" id="IPR009875">
    <property type="entry name" value="PilZ_domain"/>
</dbReference>
<dbReference type="AlphaFoldDB" id="A0A857DLG8"/>
<sequence>MLYKDKIYEGLSVQIVVPEGEYQGRYKTRVEEVGQKIITIGVPVVDGQFIPLREGTALEVVFVDDLSAYSFSTVLIKRFSVPIPTFIIEFPEKIFKVQRRKYVRIQVVSPLQYRTVEKEGLGIEQKGFMHDLSGGGLLFQTKGCVPEKTLVVVEPVIGDTAMQIPAIVVRCVKEEEKNAFLVSAEFYEISERMRDKIISYVFELQREMRKKGLV</sequence>
<proteinExistence type="predicted"/>
<evidence type="ECO:0000313" key="4">
    <source>
        <dbReference type="Proteomes" id="UP000430508"/>
    </source>
</evidence>